<dbReference type="SMART" id="SM00925">
    <property type="entry name" value="MltA"/>
    <property type="match status" value="1"/>
</dbReference>
<name>A9HK87_GLUDA</name>
<proteinExistence type="predicted"/>
<dbReference type="STRING" id="272568.GDI2066"/>
<dbReference type="Gene3D" id="2.40.40.10">
    <property type="entry name" value="RlpA-like domain"/>
    <property type="match status" value="1"/>
</dbReference>
<dbReference type="GO" id="GO:0008933">
    <property type="term" value="F:peptidoglycan lytic transglycosylase activity"/>
    <property type="evidence" value="ECO:0007669"/>
    <property type="project" value="TreeGrafter"/>
</dbReference>
<sequence>MSHSFVTKILRGASAGAILLLSACAATDLEGTGQPLAFSDIKGWGSDEAVRALPVFLGECRYLGRLPADAGLGADSGRGTHVGDWLPACRAAAALPTGDAPAARQFFETWFQPVLTAGQALFTGYYEPEIRGSLSRGGVYQTPVYGVPDDLVRTRATDGRMVTGRWQGSQFMPYWTRAQIDAGALAGRNLELLWVADPADLFFLQIQGSGRVRLPSGQVVRLGFGAKNGQEYVPLGRVLVRQGEMDADAVSMQSIRAWLTAHPDQARTVMEDNPNYVFFTVLDHVYADQGAPGALGVPLTPGRSVAVDRRSIPLASPVWVETTLPGPAGSSWQRLVFAQDTGTDIQGPARADLFMGWGPDAEQTAGAMQQRGRTITFVPRPVVVMEPASMGAAPTAKIVGIAGEP</sequence>
<keyword evidence="3" id="KW-0456">Lyase</keyword>
<dbReference type="CAZy" id="GH102">
    <property type="family name" value="Glycoside Hydrolase Family 102"/>
</dbReference>
<dbReference type="RefSeq" id="WP_012225770.1">
    <property type="nucleotide sequence ID" value="NC_010125.1"/>
</dbReference>
<evidence type="ECO:0000313" key="6">
    <source>
        <dbReference type="EMBL" id="CAP56009.1"/>
    </source>
</evidence>
<evidence type="ECO:0000256" key="1">
    <source>
        <dbReference type="ARBA" id="ARBA00001420"/>
    </source>
</evidence>
<dbReference type="Pfam" id="PF03562">
    <property type="entry name" value="MltA"/>
    <property type="match status" value="1"/>
</dbReference>
<dbReference type="EC" id="4.2.2.n1" evidence="2"/>
<keyword evidence="4" id="KW-0961">Cell wall biogenesis/degradation</keyword>
<dbReference type="GO" id="GO:0019867">
    <property type="term" value="C:outer membrane"/>
    <property type="evidence" value="ECO:0007669"/>
    <property type="project" value="InterPro"/>
</dbReference>
<dbReference type="KEGG" id="gdi:GDI2066"/>
<dbReference type="PANTHER" id="PTHR30124:SF0">
    <property type="entry name" value="MEMBRANE-BOUND LYTIC MUREIN TRANSGLYCOSYLASE A"/>
    <property type="match status" value="1"/>
</dbReference>
<gene>
    <name evidence="6" type="primary">mltA</name>
    <name evidence="6" type="ordered locus">GDI2066</name>
</gene>
<dbReference type="CDD" id="cd14485">
    <property type="entry name" value="mltA_like_LT_A"/>
    <property type="match status" value="1"/>
</dbReference>
<dbReference type="SUPFAM" id="SSF50685">
    <property type="entry name" value="Barwin-like endoglucanases"/>
    <property type="match status" value="1"/>
</dbReference>
<dbReference type="GO" id="GO:0071555">
    <property type="term" value="P:cell wall organization"/>
    <property type="evidence" value="ECO:0007669"/>
    <property type="project" value="UniProtKB-KW"/>
</dbReference>
<reference evidence="6 7" key="1">
    <citation type="journal article" date="2009" name="BMC Genomics">
        <title>Complete genome sequence of the sugarcane nitrogen-fixing endophyte Gluconacetobacter diazotrophicus Pal5.</title>
        <authorList>
            <person name="Bertalan M."/>
            <person name="Albano R."/>
            <person name="Padua V."/>
            <person name="Rouws L."/>
            <person name="Rojas C."/>
            <person name="Hemerly A."/>
            <person name="Teixeira K."/>
            <person name="Schwab S."/>
            <person name="Araujo J."/>
            <person name="Oliveira A."/>
            <person name="Franca L."/>
            <person name="Magalhaes V."/>
            <person name="Alqueres S."/>
            <person name="Cardoso A."/>
            <person name="Almeida W."/>
            <person name="Loureiro M.M."/>
            <person name="Nogueira E."/>
            <person name="Cidade D."/>
            <person name="Oliveira D."/>
            <person name="Simao T."/>
            <person name="Macedo J."/>
            <person name="Valadao A."/>
            <person name="Dreschsel M."/>
            <person name="Freitas F."/>
            <person name="Vidal M."/>
            <person name="Guedes H."/>
            <person name="Rodrigues E."/>
            <person name="Meneses C."/>
            <person name="Brioso P."/>
            <person name="Pozzer L."/>
            <person name="Figueiredo D."/>
            <person name="Montano H."/>
            <person name="Junior J."/>
            <person name="Filho G."/>
            <person name="Flores V."/>
            <person name="Ferreira B."/>
            <person name="Branco A."/>
            <person name="Gonzalez P."/>
            <person name="Guillobel H."/>
            <person name="Lemos M."/>
            <person name="Seibel L."/>
            <person name="Macedo J."/>
            <person name="Alves-Ferreira M."/>
            <person name="Sachetto-Martins G."/>
            <person name="Coelho A."/>
            <person name="Santos E."/>
            <person name="Amaral G."/>
            <person name="Neves A."/>
            <person name="Pacheco A.B."/>
            <person name="Carvalho D."/>
            <person name="Lery L."/>
            <person name="Bisch P."/>
            <person name="Rossle S.C."/>
            <person name="Urmenyi T."/>
            <person name="Kruger W.V."/>
            <person name="Martins O."/>
            <person name="Baldani J.I."/>
            <person name="Ferreira P.C."/>
        </authorList>
    </citation>
    <scope>NUCLEOTIDE SEQUENCE [LARGE SCALE GENOMIC DNA]</scope>
    <source>
        <strain evidence="7">ATCC 49037 / DSM 5601 / CCUG 37298 / CIP 103539 / LMG 7603 / PAl5</strain>
    </source>
</reference>
<dbReference type="InterPro" id="IPR005300">
    <property type="entry name" value="MltA_B"/>
</dbReference>
<dbReference type="InterPro" id="IPR026044">
    <property type="entry name" value="MltA"/>
</dbReference>
<dbReference type="KEGG" id="gdj:Gdia_0287"/>
<dbReference type="PANTHER" id="PTHR30124">
    <property type="entry name" value="MEMBRANE-BOUND LYTIC MUREIN TRANSGLYCOSYLASE A"/>
    <property type="match status" value="1"/>
</dbReference>
<dbReference type="Pfam" id="PF06725">
    <property type="entry name" value="3D"/>
    <property type="match status" value="1"/>
</dbReference>
<dbReference type="GO" id="GO:0004553">
    <property type="term" value="F:hydrolase activity, hydrolyzing O-glycosyl compounds"/>
    <property type="evidence" value="ECO:0007669"/>
    <property type="project" value="InterPro"/>
</dbReference>
<dbReference type="InterPro" id="IPR036908">
    <property type="entry name" value="RlpA-like_sf"/>
</dbReference>
<organism evidence="6 7">
    <name type="scientific">Gluconacetobacter diazotrophicus (strain ATCC 49037 / DSM 5601 / CCUG 37298 / CIP 103539 / LMG 7603 / PAl5)</name>
    <dbReference type="NCBI Taxonomy" id="272568"/>
    <lineage>
        <taxon>Bacteria</taxon>
        <taxon>Pseudomonadati</taxon>
        <taxon>Pseudomonadota</taxon>
        <taxon>Alphaproteobacteria</taxon>
        <taxon>Acetobacterales</taxon>
        <taxon>Acetobacteraceae</taxon>
        <taxon>Gluconacetobacter</taxon>
    </lineage>
</organism>
<dbReference type="OrthoDB" id="9783686at2"/>
<dbReference type="EMBL" id="AM889285">
    <property type="protein sequence ID" value="CAP56009.1"/>
    <property type="molecule type" value="Genomic_DNA"/>
</dbReference>
<comment type="catalytic activity">
    <reaction evidence="1">
        <text>Exolytic cleavage of the (1-&gt;4)-beta-glycosidic linkage between N-acetylmuramic acid (MurNAc) and N-acetylglucosamine (GlcNAc) residues in peptidoglycan, from either the reducing or the non-reducing ends of the peptidoglycan chains, with concomitant formation of a 1,6-anhydrobond in the MurNAc residue.</text>
        <dbReference type="EC" id="4.2.2.n1"/>
    </reaction>
</comment>
<dbReference type="InterPro" id="IPR010611">
    <property type="entry name" value="3D_dom"/>
</dbReference>
<dbReference type="Gene3D" id="2.40.240.50">
    <property type="entry name" value="Barwin-like endoglucanases"/>
    <property type="match status" value="1"/>
</dbReference>
<dbReference type="Proteomes" id="UP000001176">
    <property type="component" value="Chromosome"/>
</dbReference>
<dbReference type="eggNOG" id="COG2821">
    <property type="taxonomic scope" value="Bacteria"/>
</dbReference>
<dbReference type="PIRSF" id="PIRSF019422">
    <property type="entry name" value="MltA"/>
    <property type="match status" value="1"/>
</dbReference>
<protein>
    <recommendedName>
        <fullName evidence="2">peptidoglycan lytic exotransglycosylase</fullName>
        <ecNumber evidence="2">4.2.2.n1</ecNumber>
    </recommendedName>
    <alternativeName>
        <fullName evidence="5">Murein hydrolase A</fullName>
    </alternativeName>
</protein>
<dbReference type="CDD" id="cd14668">
    <property type="entry name" value="mlta_B"/>
    <property type="match status" value="1"/>
</dbReference>
<dbReference type="GO" id="GO:0009253">
    <property type="term" value="P:peptidoglycan catabolic process"/>
    <property type="evidence" value="ECO:0007669"/>
    <property type="project" value="TreeGrafter"/>
</dbReference>
<evidence type="ECO:0000256" key="5">
    <source>
        <dbReference type="ARBA" id="ARBA00030918"/>
    </source>
</evidence>
<evidence type="ECO:0000256" key="2">
    <source>
        <dbReference type="ARBA" id="ARBA00012587"/>
    </source>
</evidence>
<dbReference type="AlphaFoldDB" id="A9HK87"/>
<keyword evidence="7" id="KW-1185">Reference proteome</keyword>
<evidence type="ECO:0000256" key="3">
    <source>
        <dbReference type="ARBA" id="ARBA00023239"/>
    </source>
</evidence>
<dbReference type="HOGENOM" id="CLU_037751_0_0_5"/>
<evidence type="ECO:0000313" key="7">
    <source>
        <dbReference type="Proteomes" id="UP000001176"/>
    </source>
</evidence>
<evidence type="ECO:0000256" key="4">
    <source>
        <dbReference type="ARBA" id="ARBA00023316"/>
    </source>
</evidence>
<accession>A9HK87</accession>
<dbReference type="GO" id="GO:0009254">
    <property type="term" value="P:peptidoglycan turnover"/>
    <property type="evidence" value="ECO:0007669"/>
    <property type="project" value="InterPro"/>
</dbReference>